<dbReference type="GO" id="GO:0016787">
    <property type="term" value="F:hydrolase activity"/>
    <property type="evidence" value="ECO:0007669"/>
    <property type="project" value="InterPro"/>
</dbReference>
<evidence type="ECO:0000313" key="3">
    <source>
        <dbReference type="EMBL" id="CAH1273775.1"/>
    </source>
</evidence>
<proteinExistence type="inferred from homology"/>
<evidence type="ECO:0000256" key="1">
    <source>
        <dbReference type="ARBA" id="ARBA00010213"/>
    </source>
</evidence>
<evidence type="ECO:0000313" key="4">
    <source>
        <dbReference type="Proteomes" id="UP000838412"/>
    </source>
</evidence>
<keyword evidence="4" id="KW-1185">Reference proteome</keyword>
<name>A0A8K0F0R3_BRALA</name>
<sequence>MKAVGLCSRRRLATSTNRRGARRFLKKEERFKSTTTSLGTGRPRFRTLCWTGRIREGPNFLPRTEIRRSGGCELNCFNRVGRTSIGKGPDGAKAEALSPRLFLSAVAPAGGARHVGSAPGGELASAADSVCSLQGPADEKCCFPFGLHLPFFYFTAKLMVRASNMHAADHIGRQKEANAPDFHPGESGNPQRAKRSTTTDFPLAGGGVLRVGVPGALAPTAFRTVYDELNINRSLHRTEETMLFLAVVLLVFVREGSEVFARNVGGHLSDEFAIDVTKLADSEALMTQVHTLGRTQRRKSRKRGQNFAKKMKDLAEAVHACGSMGFTDMKLHKLGNTSVTCNDGSPAGYYLRRSHGSKRWLLFLEGGWYCFDQASCRNRWANMANLMSSKRWPDRQKGSGILSPDPEENPYWWNANTVYVPYCSSDVWSGMSPRRDKDDFAFMGALILQEVLRELLPLGLKNSKTLLLSGSSAGGTGVILNLDRSAEFLRREGSSVQVQGVADSGWFLDNKQYMPTECTETLSCAPSEAIRRGIQWWNGQVPERCARQYSRDEQWRCFFGYRAYPTLQAPLFVIQWLFDEAQMIVNNVGTPVDKEQWNYIHNLGVDLRKTLTNVTGVFAPACLAHTLITKSDWMTVKMKGVSLPNALHCWEQSVYKAERPLRHNRHRKHREEASPMADDPSSYANERKDRRRDGKDGGAKDLGSGDPVEKTGRREGRRGRRRNRRNRRNRKQRSLLWGRAEPQESTCVSQLVDSCPWPHCNPTCPKLRNPFTGEEMDFIPLMMELVGIDMNAIAEQMGMDPDDLVRMLTS</sequence>
<protein>
    <submittedName>
        <fullName evidence="3">NOTUM protein</fullName>
    </submittedName>
</protein>
<accession>A0A8K0F0R3</accession>
<dbReference type="InterPro" id="IPR004963">
    <property type="entry name" value="PAE/NOTUM"/>
</dbReference>
<feature type="compositionally biased region" description="Basic and acidic residues" evidence="2">
    <location>
        <begin position="685"/>
        <end position="699"/>
    </location>
</feature>
<organism evidence="3 4">
    <name type="scientific">Branchiostoma lanceolatum</name>
    <name type="common">Common lancelet</name>
    <name type="synonym">Amphioxus lanceolatum</name>
    <dbReference type="NCBI Taxonomy" id="7740"/>
    <lineage>
        <taxon>Eukaryota</taxon>
        <taxon>Metazoa</taxon>
        <taxon>Chordata</taxon>
        <taxon>Cephalochordata</taxon>
        <taxon>Leptocardii</taxon>
        <taxon>Amphioxiformes</taxon>
        <taxon>Branchiostomatidae</taxon>
        <taxon>Branchiostoma</taxon>
    </lineage>
</organism>
<comment type="similarity">
    <text evidence="1">Belongs to the pectinacetylesterase family. Notum subfamily.</text>
</comment>
<reference evidence="3" key="1">
    <citation type="submission" date="2022-01" db="EMBL/GenBank/DDBJ databases">
        <authorList>
            <person name="Braso-Vives M."/>
        </authorList>
    </citation>
    <scope>NUCLEOTIDE SEQUENCE</scope>
</reference>
<dbReference type="OrthoDB" id="2015280at2759"/>
<dbReference type="Proteomes" id="UP000838412">
    <property type="component" value="Chromosome 9"/>
</dbReference>
<evidence type="ECO:0000256" key="2">
    <source>
        <dbReference type="SAM" id="MobiDB-lite"/>
    </source>
</evidence>
<dbReference type="PANTHER" id="PTHR21562:SF122">
    <property type="entry name" value="PALMITOLEOYL-PROTEIN CARBOXYLESTERASE NOTUM"/>
    <property type="match status" value="1"/>
</dbReference>
<gene>
    <name evidence="3" type="primary">NOTUM</name>
    <name evidence="3" type="ORF">BLAG_LOCUS25007</name>
</gene>
<feature type="region of interest" description="Disordered" evidence="2">
    <location>
        <begin position="661"/>
        <end position="737"/>
    </location>
</feature>
<dbReference type="AlphaFoldDB" id="A0A8K0F0R3"/>
<dbReference type="PANTHER" id="PTHR21562">
    <property type="entry name" value="NOTUM-RELATED"/>
    <property type="match status" value="1"/>
</dbReference>
<dbReference type="Pfam" id="PF03283">
    <property type="entry name" value="PAE"/>
    <property type="match status" value="1"/>
</dbReference>
<dbReference type="EMBL" id="OV696694">
    <property type="protein sequence ID" value="CAH1273775.1"/>
    <property type="molecule type" value="Genomic_DNA"/>
</dbReference>
<feature type="compositionally biased region" description="Basic residues" evidence="2">
    <location>
        <begin position="715"/>
        <end position="733"/>
    </location>
</feature>
<feature type="region of interest" description="Disordered" evidence="2">
    <location>
        <begin position="177"/>
        <end position="198"/>
    </location>
</feature>